<gene>
    <name evidence="1" type="ORF">MNBD_ALPHA07-193</name>
</gene>
<protein>
    <recommendedName>
        <fullName evidence="2">Outer membrane protein beta-barrel domain-containing protein</fullName>
    </recommendedName>
</protein>
<reference evidence="1" key="1">
    <citation type="submission" date="2018-06" db="EMBL/GenBank/DDBJ databases">
        <authorList>
            <person name="Zhirakovskaya E."/>
        </authorList>
    </citation>
    <scope>NUCLEOTIDE SEQUENCE</scope>
</reference>
<dbReference type="AlphaFoldDB" id="A0A3B0RLQ4"/>
<dbReference type="EMBL" id="UOEG01000098">
    <property type="protein sequence ID" value="VAV92967.1"/>
    <property type="molecule type" value="Genomic_DNA"/>
</dbReference>
<evidence type="ECO:0000313" key="1">
    <source>
        <dbReference type="EMBL" id="VAV92967.1"/>
    </source>
</evidence>
<accession>A0A3B0RLQ4</accession>
<name>A0A3B0RLQ4_9ZZZZ</name>
<organism evidence="1">
    <name type="scientific">hydrothermal vent metagenome</name>
    <dbReference type="NCBI Taxonomy" id="652676"/>
    <lineage>
        <taxon>unclassified sequences</taxon>
        <taxon>metagenomes</taxon>
        <taxon>ecological metagenomes</taxon>
    </lineage>
</organism>
<sequence length="216" mass="23344">MRVVLLMFLVLASPAQAGPWPREKGHVFLSVGGVSEVDETTGTIATFSTLYGEYGLTEKITLGLDLGSDGRRSSKAMAFLRMPLTRASKKTKLAAEMGLGFANGEKAIRPGLSIGRGFTLGKRNGWMTADSRAVIFKDFNDILFESDLTIGLSATKRLKVIMQVQTGIPAHDTSYVRLAPSIVFERKPGRHTEFGVTAGIKGVSGLGLKIGSWFEF</sequence>
<proteinExistence type="predicted"/>
<evidence type="ECO:0008006" key="2">
    <source>
        <dbReference type="Google" id="ProtNLM"/>
    </source>
</evidence>